<evidence type="ECO:0000313" key="2">
    <source>
        <dbReference type="Proteomes" id="UP000315389"/>
    </source>
</evidence>
<name>A0A542ZDU9_RARFA</name>
<reference evidence="1 2" key="1">
    <citation type="submission" date="2019-06" db="EMBL/GenBank/DDBJ databases">
        <title>Sequencing the genomes of 1000 actinobacteria strains.</title>
        <authorList>
            <person name="Klenk H.-P."/>
        </authorList>
    </citation>
    <scope>NUCLEOTIDE SEQUENCE [LARGE SCALE GENOMIC DNA]</scope>
    <source>
        <strain evidence="1 2">DSM 4813</strain>
    </source>
</reference>
<keyword evidence="2" id="KW-1185">Reference proteome</keyword>
<evidence type="ECO:0000313" key="1">
    <source>
        <dbReference type="EMBL" id="TQL58525.1"/>
    </source>
</evidence>
<sequence>MRVLPAGWPDQDAPDSVLPSAYMVVPGGSWPPARDGLPAGVSRVVSWQVSRDLTGGTLPGQVRGATGMSIGSGQVVIAQPEAVHASMLPWRRDPQFTVPDGEFMAEVVVSHDGPHGWTALSLGRFVAQVRSGSRSGATITIDLLEQTTQLRAPLKLTPHIDATGGSRTIEAAGVVEQLARRVGLHACPPASAAALAAMPLVGSLTQERGGVQSRGAGSLWAPAGWQAWPDGQVGPARSTALDGWLGASSWIFQEWFVTLDVDGLPAVWSTAAGLRIRLQDTAGNATDFYLSAAHFGASSATAWTPGASKVHPDRLELHVVRSSATTVTCSVRSGPDAPWSATASATVSSGFPRSAADNFTQLEVKAGTTPVAVRGIQVTTAADPAVWAEPTAHIEPSGVTLQALLLDSVTDAWGTIREVAAATMSSVWLTETGVLMFRRLIDTDLLTPKRVLQVANRLTDLPWTSDPADIADRVSITATPPVIRTDASGSILVWEATDPVVVPAKGSIDIPVEHVGMTVSVYAPWQRSVTGLESSGSRWMALDSSLTVVTSGITIFTIGDATNGCTLRIVNDNALAVSMVNSAAAPYLVLRAEVSATAGEQIEVAAGVGEAVARSPLQVDMGAWGDPVTAARALTWLSSQASRARWTVTGVERPADFREQLGDVLILADEETDLRVKALITGIEWTGSAVGIKQRDSYAVLGVTNADIARAFSGLTNAQLISTITANAAGTTNAAAIRWLDERSI</sequence>
<dbReference type="AlphaFoldDB" id="A0A542ZDU9"/>
<protein>
    <submittedName>
        <fullName evidence="1">Uncharacterized protein</fullName>
    </submittedName>
</protein>
<dbReference type="RefSeq" id="WP_142121495.1">
    <property type="nucleotide sequence ID" value="NZ_BAAASV010000002.1"/>
</dbReference>
<comment type="caution">
    <text evidence="1">The sequence shown here is derived from an EMBL/GenBank/DDBJ whole genome shotgun (WGS) entry which is preliminary data.</text>
</comment>
<dbReference type="OrthoDB" id="3894953at2"/>
<organism evidence="1 2">
    <name type="scientific">Rarobacter faecitabidus</name>
    <dbReference type="NCBI Taxonomy" id="13243"/>
    <lineage>
        <taxon>Bacteria</taxon>
        <taxon>Bacillati</taxon>
        <taxon>Actinomycetota</taxon>
        <taxon>Actinomycetes</taxon>
        <taxon>Micrococcales</taxon>
        <taxon>Rarobacteraceae</taxon>
        <taxon>Rarobacter</taxon>
    </lineage>
</organism>
<gene>
    <name evidence="1" type="ORF">FB461_1940</name>
</gene>
<accession>A0A542ZDU9</accession>
<dbReference type="Proteomes" id="UP000315389">
    <property type="component" value="Unassembled WGS sequence"/>
</dbReference>
<proteinExistence type="predicted"/>
<dbReference type="EMBL" id="VFOS01000003">
    <property type="protein sequence ID" value="TQL58525.1"/>
    <property type="molecule type" value="Genomic_DNA"/>
</dbReference>